<organism evidence="7 8">
    <name type="scientific">Penicillium arizonense</name>
    <dbReference type="NCBI Taxonomy" id="1835702"/>
    <lineage>
        <taxon>Eukaryota</taxon>
        <taxon>Fungi</taxon>
        <taxon>Dikarya</taxon>
        <taxon>Ascomycota</taxon>
        <taxon>Pezizomycotina</taxon>
        <taxon>Eurotiomycetes</taxon>
        <taxon>Eurotiomycetidae</taxon>
        <taxon>Eurotiales</taxon>
        <taxon>Aspergillaceae</taxon>
        <taxon>Penicillium</taxon>
    </lineage>
</organism>
<evidence type="ECO:0000259" key="5">
    <source>
        <dbReference type="Pfam" id="PF00389"/>
    </source>
</evidence>
<feature type="domain" description="D-isomer specific 2-hydroxyacid dehydrogenase NAD-binding" evidence="6">
    <location>
        <begin position="160"/>
        <end position="304"/>
    </location>
</feature>
<dbReference type="Proteomes" id="UP000177622">
    <property type="component" value="Unassembled WGS sequence"/>
</dbReference>
<comment type="caution">
    <text evidence="7">The sequence shown here is derived from an EMBL/GenBank/DDBJ whole genome shotgun (WGS) entry which is preliminary data.</text>
</comment>
<dbReference type="RefSeq" id="XP_022493722.1">
    <property type="nucleotide sequence ID" value="XM_022627044.1"/>
</dbReference>
<evidence type="ECO:0000313" key="7">
    <source>
        <dbReference type="EMBL" id="OGE58299.1"/>
    </source>
</evidence>
<keyword evidence="8" id="KW-1185">Reference proteome</keyword>
<proteinExistence type="inferred from homology"/>
<protein>
    <recommendedName>
        <fullName evidence="9">D-isomer specific 2-hydroxyacid dehydrogenase NAD-binding domain-containing protein</fullName>
    </recommendedName>
</protein>
<dbReference type="InterPro" id="IPR006140">
    <property type="entry name" value="D-isomer_DH_NAD-bd"/>
</dbReference>
<dbReference type="GO" id="GO:0051287">
    <property type="term" value="F:NAD binding"/>
    <property type="evidence" value="ECO:0007669"/>
    <property type="project" value="InterPro"/>
</dbReference>
<keyword evidence="2 4" id="KW-0560">Oxidoreductase</keyword>
<dbReference type="OrthoDB" id="298012at2759"/>
<dbReference type="GO" id="GO:0016616">
    <property type="term" value="F:oxidoreductase activity, acting on the CH-OH group of donors, NAD or NADP as acceptor"/>
    <property type="evidence" value="ECO:0007669"/>
    <property type="project" value="InterPro"/>
</dbReference>
<sequence length="335" mass="36212">MAEEHHIVAIEAVHCPIPQFDLPGPHTREVHRWTNPSDLPSRLKDATIVVTTTIKLSAETLSAEVTPKLRLIVIMATGTDCVDIAAASARGITVCNCPGSNIDSVSEHAIGLYFASRRKFIELHNNTIAVPDDPSLDTEWKTNGSLLSRVRSPSGKAPSLCSDETVGIIGYGMLGKRIETLAKALGMNVIIAERKGVFPRAGRVGFEDALKQSTVLILCLPRSVETLNMLSTAEFEMMSSHALLINVARGGIVDEHALLDALKRNEIAGAATDVYVKEPAGRGDSPLLSPEAASLNLVLTPHLAWYAERTLHNLEASCKITVEKWCIGQTINKVE</sequence>
<comment type="similarity">
    <text evidence="1 4">Belongs to the D-isomer specific 2-hydroxyacid dehydrogenase family.</text>
</comment>
<dbReference type="Pfam" id="PF02826">
    <property type="entry name" value="2-Hacid_dh_C"/>
    <property type="match status" value="1"/>
</dbReference>
<dbReference type="Gene3D" id="3.40.50.720">
    <property type="entry name" value="NAD(P)-binding Rossmann-like Domain"/>
    <property type="match status" value="2"/>
</dbReference>
<dbReference type="SUPFAM" id="SSF51735">
    <property type="entry name" value="NAD(P)-binding Rossmann-fold domains"/>
    <property type="match status" value="1"/>
</dbReference>
<evidence type="ECO:0000256" key="3">
    <source>
        <dbReference type="ARBA" id="ARBA00023027"/>
    </source>
</evidence>
<dbReference type="InterPro" id="IPR050418">
    <property type="entry name" value="D-iso_2-hydroxyacid_DH_PdxB"/>
</dbReference>
<dbReference type="Pfam" id="PF00389">
    <property type="entry name" value="2-Hacid_dh"/>
    <property type="match status" value="1"/>
</dbReference>
<evidence type="ECO:0008006" key="9">
    <source>
        <dbReference type="Google" id="ProtNLM"/>
    </source>
</evidence>
<dbReference type="PANTHER" id="PTHR43761">
    <property type="entry name" value="D-ISOMER SPECIFIC 2-HYDROXYACID DEHYDROGENASE FAMILY PROTEIN (AFU_ORTHOLOGUE AFUA_1G13630)"/>
    <property type="match status" value="1"/>
</dbReference>
<feature type="domain" description="D-isomer specific 2-hydroxyacid dehydrogenase catalytic" evidence="5">
    <location>
        <begin position="29"/>
        <end position="329"/>
    </location>
</feature>
<dbReference type="InterPro" id="IPR006139">
    <property type="entry name" value="D-isomer_2_OHA_DH_cat_dom"/>
</dbReference>
<dbReference type="SUPFAM" id="SSF52283">
    <property type="entry name" value="Formate/glycerate dehydrogenase catalytic domain-like"/>
    <property type="match status" value="1"/>
</dbReference>
<dbReference type="STRING" id="1835702.A0A1F5LZ50"/>
<dbReference type="GeneID" id="34571778"/>
<dbReference type="PANTHER" id="PTHR43761:SF1">
    <property type="entry name" value="D-ISOMER SPECIFIC 2-HYDROXYACID DEHYDROGENASE CATALYTIC DOMAIN-CONTAINING PROTEIN-RELATED"/>
    <property type="match status" value="1"/>
</dbReference>
<accession>A0A1F5LZ50</accession>
<evidence type="ECO:0000256" key="2">
    <source>
        <dbReference type="ARBA" id="ARBA00023002"/>
    </source>
</evidence>
<dbReference type="AlphaFoldDB" id="A0A1F5LZ50"/>
<gene>
    <name evidence="7" type="ORF">PENARI_c001G11655</name>
</gene>
<dbReference type="CDD" id="cd05198">
    <property type="entry name" value="formate_dh_like"/>
    <property type="match status" value="1"/>
</dbReference>
<dbReference type="InterPro" id="IPR036291">
    <property type="entry name" value="NAD(P)-bd_dom_sf"/>
</dbReference>
<evidence type="ECO:0000256" key="4">
    <source>
        <dbReference type="RuleBase" id="RU003719"/>
    </source>
</evidence>
<evidence type="ECO:0000256" key="1">
    <source>
        <dbReference type="ARBA" id="ARBA00005854"/>
    </source>
</evidence>
<reference evidence="7 8" key="1">
    <citation type="journal article" date="2016" name="Sci. Rep.">
        <title>Penicillium arizonense, a new, genome sequenced fungal species, reveals a high chemical diversity in secreted metabolites.</title>
        <authorList>
            <person name="Grijseels S."/>
            <person name="Nielsen J.C."/>
            <person name="Randelovic M."/>
            <person name="Nielsen J."/>
            <person name="Nielsen K.F."/>
            <person name="Workman M."/>
            <person name="Frisvad J.C."/>
        </authorList>
    </citation>
    <scope>NUCLEOTIDE SEQUENCE [LARGE SCALE GENOMIC DNA]</scope>
    <source>
        <strain evidence="7 8">CBS 141311</strain>
    </source>
</reference>
<name>A0A1F5LZ50_PENAI</name>
<evidence type="ECO:0000259" key="6">
    <source>
        <dbReference type="Pfam" id="PF02826"/>
    </source>
</evidence>
<dbReference type="EMBL" id="LXJU01000001">
    <property type="protein sequence ID" value="OGE58299.1"/>
    <property type="molecule type" value="Genomic_DNA"/>
</dbReference>
<evidence type="ECO:0000313" key="8">
    <source>
        <dbReference type="Proteomes" id="UP000177622"/>
    </source>
</evidence>
<keyword evidence="3" id="KW-0520">NAD</keyword>